<dbReference type="InterPro" id="IPR001647">
    <property type="entry name" value="HTH_TetR"/>
</dbReference>
<dbReference type="Proteomes" id="UP000063781">
    <property type="component" value="Chromosome"/>
</dbReference>
<dbReference type="GO" id="GO:0003677">
    <property type="term" value="F:DNA binding"/>
    <property type="evidence" value="ECO:0007669"/>
    <property type="project" value="UniProtKB-UniRule"/>
</dbReference>
<sequence>MDFQRARNAKQKDIRIHEITSATRELLEVNHFSTITLKKISDKCSFSRINLYNYFKTKEEIYLTIFLEDFQSLYDDMFAIFKQYTILNAETFASLWCETIVKHHHALVWYTLVAGAFEDQVSEEVLAQFKEAMLQILHDLESLICSVFPKLSDKDCTYILCFCLNFGSALFTTFNTYSHNYEVKDNSNIISVSPGFVYEYRENIIIFIRGMVHN</sequence>
<feature type="domain" description="HTH tetR-type" evidence="3">
    <location>
        <begin position="13"/>
        <end position="73"/>
    </location>
</feature>
<evidence type="ECO:0000313" key="4">
    <source>
        <dbReference type="EMBL" id="AMC93819.1"/>
    </source>
</evidence>
<dbReference type="InterPro" id="IPR041483">
    <property type="entry name" value="TetR_C_34"/>
</dbReference>
<dbReference type="AlphaFoldDB" id="A0A0X8H0G8"/>
<evidence type="ECO:0000259" key="3">
    <source>
        <dbReference type="PROSITE" id="PS50977"/>
    </source>
</evidence>
<name>A0A0X8H0G8_9FIRM</name>
<evidence type="ECO:0000256" key="1">
    <source>
        <dbReference type="ARBA" id="ARBA00023125"/>
    </source>
</evidence>
<evidence type="ECO:0000256" key="2">
    <source>
        <dbReference type="PROSITE-ProRule" id="PRU00335"/>
    </source>
</evidence>
<organism evidence="4 5">
    <name type="scientific">Erysipelothrix larvae</name>
    <dbReference type="NCBI Taxonomy" id="1514105"/>
    <lineage>
        <taxon>Bacteria</taxon>
        <taxon>Bacillati</taxon>
        <taxon>Bacillota</taxon>
        <taxon>Erysipelotrichia</taxon>
        <taxon>Erysipelotrichales</taxon>
        <taxon>Erysipelotrichaceae</taxon>
        <taxon>Erysipelothrix</taxon>
    </lineage>
</organism>
<protein>
    <recommendedName>
        <fullName evidence="3">HTH tetR-type domain-containing protein</fullName>
    </recommendedName>
</protein>
<dbReference type="PROSITE" id="PS50977">
    <property type="entry name" value="HTH_TETR_2"/>
    <property type="match status" value="1"/>
</dbReference>
<dbReference type="Pfam" id="PF17929">
    <property type="entry name" value="TetR_C_34"/>
    <property type="match status" value="1"/>
</dbReference>
<dbReference type="Gene3D" id="1.10.357.10">
    <property type="entry name" value="Tetracycline Repressor, domain 2"/>
    <property type="match status" value="1"/>
</dbReference>
<dbReference type="KEGG" id="erl:AOC36_07425"/>
<dbReference type="Pfam" id="PF00440">
    <property type="entry name" value="TetR_N"/>
    <property type="match status" value="1"/>
</dbReference>
<evidence type="ECO:0000313" key="5">
    <source>
        <dbReference type="Proteomes" id="UP000063781"/>
    </source>
</evidence>
<dbReference type="STRING" id="1514105.AOC36_07425"/>
<gene>
    <name evidence="4" type="ORF">AOC36_07425</name>
</gene>
<dbReference type="InterPro" id="IPR009057">
    <property type="entry name" value="Homeodomain-like_sf"/>
</dbReference>
<dbReference type="SUPFAM" id="SSF46689">
    <property type="entry name" value="Homeodomain-like"/>
    <property type="match status" value="1"/>
</dbReference>
<reference evidence="4 5" key="1">
    <citation type="submission" date="2015-10" db="EMBL/GenBank/DDBJ databases">
        <title>Erysipelothrix larvae sp. LV19 isolated from the larval gut of the rhinoceros beetle, Trypoxylus dichotomus.</title>
        <authorList>
            <person name="Lim S."/>
            <person name="Kim B.-C."/>
        </authorList>
    </citation>
    <scope>NUCLEOTIDE SEQUENCE [LARGE SCALE GENOMIC DNA]</scope>
    <source>
        <strain evidence="4 5">LV19</strain>
    </source>
</reference>
<keyword evidence="5" id="KW-1185">Reference proteome</keyword>
<accession>A0A0X8H0G8</accession>
<dbReference type="EMBL" id="CP013213">
    <property type="protein sequence ID" value="AMC93819.1"/>
    <property type="molecule type" value="Genomic_DNA"/>
</dbReference>
<dbReference type="RefSeq" id="WP_067632958.1">
    <property type="nucleotide sequence ID" value="NZ_CP013213.1"/>
</dbReference>
<feature type="DNA-binding region" description="H-T-H motif" evidence="2">
    <location>
        <begin position="36"/>
        <end position="55"/>
    </location>
</feature>
<keyword evidence="1 2" id="KW-0238">DNA-binding</keyword>
<dbReference type="OrthoDB" id="494991at2"/>
<proteinExistence type="predicted"/>